<dbReference type="EMBL" id="JBHRYQ010000001">
    <property type="protein sequence ID" value="MFC3812258.1"/>
    <property type="molecule type" value="Genomic_DNA"/>
</dbReference>
<name>A0ABV7Z1F9_9BACT</name>
<keyword evidence="3" id="KW-1185">Reference proteome</keyword>
<dbReference type="Pfam" id="PF17161">
    <property type="entry name" value="DUF5123"/>
    <property type="match status" value="1"/>
</dbReference>
<reference evidence="3" key="1">
    <citation type="journal article" date="2019" name="Int. J. Syst. Evol. Microbiol.">
        <title>The Global Catalogue of Microorganisms (GCM) 10K type strain sequencing project: providing services to taxonomists for standard genome sequencing and annotation.</title>
        <authorList>
            <consortium name="The Broad Institute Genomics Platform"/>
            <consortium name="The Broad Institute Genome Sequencing Center for Infectious Disease"/>
            <person name="Wu L."/>
            <person name="Ma J."/>
        </authorList>
    </citation>
    <scope>NUCLEOTIDE SEQUENCE [LARGE SCALE GENOMIC DNA]</scope>
    <source>
        <strain evidence="3">CECT 7956</strain>
    </source>
</reference>
<dbReference type="InterPro" id="IPR012334">
    <property type="entry name" value="Pectin_lyas_fold"/>
</dbReference>
<proteinExistence type="predicted"/>
<dbReference type="RefSeq" id="WP_379839126.1">
    <property type="nucleotide sequence ID" value="NZ_JBHRYQ010000001.1"/>
</dbReference>
<dbReference type="SUPFAM" id="SSF51126">
    <property type="entry name" value="Pectin lyase-like"/>
    <property type="match status" value="1"/>
</dbReference>
<dbReference type="Proteomes" id="UP001595616">
    <property type="component" value="Unassembled WGS sequence"/>
</dbReference>
<dbReference type="Gene3D" id="2.160.20.10">
    <property type="entry name" value="Single-stranded right-handed beta-helix, Pectin lyase-like"/>
    <property type="match status" value="1"/>
</dbReference>
<dbReference type="InterPro" id="IPR033427">
    <property type="entry name" value="DUF5123"/>
</dbReference>
<evidence type="ECO:0000313" key="3">
    <source>
        <dbReference type="Proteomes" id="UP001595616"/>
    </source>
</evidence>
<evidence type="ECO:0000313" key="2">
    <source>
        <dbReference type="EMBL" id="MFC3812258.1"/>
    </source>
</evidence>
<sequence length="548" mass="59381">MKKIQIKIYYILLMLAGVLCYSSCTEDLVVAEDVRLFRPVLNKPLSSVNNTITVNIGLLKTAVGYKIELSKDNFATPAIRSVQISDTTSIVVFDKLLWNTTYYVRGMAFAANPELNSKTAEFGFVKTERFPSILNIPQSVDIIDNGLNVRWTTSGAPVTTIKVFAASDEDLAKPLATYQTTAAQQVAGLRSVKQLAPSTSYTVAIYSDDVLRGFELFTTKPALPTTGIIVDLRGADIPTPDDGSFLFDQLTNAAAGSTIILDGDQTYRLKSNYLIDKSLTIKSGYSLTSGGATIDLTSSGQFEIAANATIGSIIIDGVRFLGTTSKYVFNAGVAVSSTVGNITLVNCDFTSFRNLIRTRTQWTSGGIGQFTIDNCFLSDFSNAGLVAVDGGANNTLSNVTFKNSTFWKVQKLVNNRSTTNSKSLNILDCTFSESPRNGQLIEYVNTTDITDGLIVRNTIFGRGADNGATPPVYDNPFVKAGNLPGTALTFSNTYKTNDFSFNATTAPTNNTYNGSITDLWEDPLNGNFKFKDKTFVGKSSAGALRWRL</sequence>
<accession>A0ABV7Z1F9</accession>
<feature type="domain" description="DUF5123" evidence="1">
    <location>
        <begin position="425"/>
        <end position="546"/>
    </location>
</feature>
<dbReference type="InterPro" id="IPR011050">
    <property type="entry name" value="Pectin_lyase_fold/virulence"/>
</dbReference>
<protein>
    <recommendedName>
        <fullName evidence="1">DUF5123 domain-containing protein</fullName>
    </recommendedName>
</protein>
<evidence type="ECO:0000259" key="1">
    <source>
        <dbReference type="Pfam" id="PF17161"/>
    </source>
</evidence>
<gene>
    <name evidence="2" type="ORF">ACFOOI_16470</name>
</gene>
<organism evidence="2 3">
    <name type="scientific">Lacihabitans lacunae</name>
    <dbReference type="NCBI Taxonomy" id="1028214"/>
    <lineage>
        <taxon>Bacteria</taxon>
        <taxon>Pseudomonadati</taxon>
        <taxon>Bacteroidota</taxon>
        <taxon>Cytophagia</taxon>
        <taxon>Cytophagales</taxon>
        <taxon>Leadbetterellaceae</taxon>
        <taxon>Lacihabitans</taxon>
    </lineage>
</organism>
<comment type="caution">
    <text evidence="2">The sequence shown here is derived from an EMBL/GenBank/DDBJ whole genome shotgun (WGS) entry which is preliminary data.</text>
</comment>